<protein>
    <submittedName>
        <fullName evidence="2">Uncharacterized protein</fullName>
    </submittedName>
</protein>
<reference evidence="2 3" key="1">
    <citation type="submission" date="2016-01" db="EMBL/GenBank/DDBJ databases">
        <title>Genome sequence of the acidophilic iron oxidising Ferrovum strain Z-31.</title>
        <authorList>
            <person name="Poehlein A."/>
            <person name="Ullrich S.R."/>
            <person name="Schloemann M."/>
            <person name="Muehling M."/>
            <person name="Daniel R."/>
        </authorList>
    </citation>
    <scope>NUCLEOTIDE SEQUENCE [LARGE SCALE GENOMIC DNA]</scope>
    <source>
        <strain evidence="2 3">Z-31</strain>
    </source>
</reference>
<keyword evidence="1" id="KW-1133">Transmembrane helix</keyword>
<comment type="caution">
    <text evidence="2">The sequence shown here is derived from an EMBL/GenBank/DDBJ whole genome shotgun (WGS) entry which is preliminary data.</text>
</comment>
<dbReference type="Proteomes" id="UP000075653">
    <property type="component" value="Unassembled WGS sequence"/>
</dbReference>
<organism evidence="2 3">
    <name type="scientific">Ferrovum myxofaciens</name>
    <dbReference type="NCBI Taxonomy" id="416213"/>
    <lineage>
        <taxon>Bacteria</taxon>
        <taxon>Pseudomonadati</taxon>
        <taxon>Pseudomonadota</taxon>
        <taxon>Betaproteobacteria</taxon>
        <taxon>Ferrovales</taxon>
        <taxon>Ferrovaceae</taxon>
        <taxon>Ferrovum</taxon>
    </lineage>
</organism>
<accession>A0A149VWF6</accession>
<evidence type="ECO:0000313" key="3">
    <source>
        <dbReference type="Proteomes" id="UP000075653"/>
    </source>
</evidence>
<sequence>MVGLFFDFRAKHAKQVYNKISQKEGEIIMLGDFETGGMVVLLGYALITVASVFMVRYFNKKIREQHEAESRNAS</sequence>
<evidence type="ECO:0000256" key="1">
    <source>
        <dbReference type="SAM" id="Phobius"/>
    </source>
</evidence>
<keyword evidence="3" id="KW-1185">Reference proteome</keyword>
<dbReference type="PATRIC" id="fig|1789004.3.peg.1949"/>
<gene>
    <name evidence="2" type="ORF">FEMY_19020</name>
</gene>
<dbReference type="AlphaFoldDB" id="A0A149VWF6"/>
<name>A0A149VWF6_9PROT</name>
<dbReference type="EMBL" id="LRRD01000049">
    <property type="protein sequence ID" value="KXW57571.1"/>
    <property type="molecule type" value="Genomic_DNA"/>
</dbReference>
<proteinExistence type="predicted"/>
<evidence type="ECO:0000313" key="2">
    <source>
        <dbReference type="EMBL" id="KXW57571.1"/>
    </source>
</evidence>
<feature type="transmembrane region" description="Helical" evidence="1">
    <location>
        <begin position="38"/>
        <end position="58"/>
    </location>
</feature>
<keyword evidence="1" id="KW-0812">Transmembrane</keyword>
<keyword evidence="1" id="KW-0472">Membrane</keyword>